<dbReference type="HAMAP" id="MF_00283">
    <property type="entry name" value="Phe_tRNA_synth_beta1"/>
    <property type="match status" value="1"/>
</dbReference>
<keyword evidence="11 16" id="KW-0694">RNA-binding</keyword>
<dbReference type="Gene3D" id="3.30.56.10">
    <property type="match status" value="2"/>
</dbReference>
<dbReference type="Pfam" id="PF17759">
    <property type="entry name" value="tRNA_synthFbeta"/>
    <property type="match status" value="1"/>
</dbReference>
<evidence type="ECO:0000259" key="18">
    <source>
        <dbReference type="PROSITE" id="PS51447"/>
    </source>
</evidence>
<evidence type="ECO:0000256" key="7">
    <source>
        <dbReference type="ARBA" id="ARBA00022723"/>
    </source>
</evidence>
<dbReference type="InterPro" id="IPR002547">
    <property type="entry name" value="tRNA-bd_dom"/>
</dbReference>
<dbReference type="SMART" id="SM00873">
    <property type="entry name" value="B3_4"/>
    <property type="match status" value="1"/>
</dbReference>
<dbReference type="FunFam" id="2.40.50.140:FF:000045">
    <property type="entry name" value="Phenylalanine--tRNA ligase beta subunit"/>
    <property type="match status" value="1"/>
</dbReference>
<feature type="domain" description="FDX-ACB" evidence="18">
    <location>
        <begin position="720"/>
        <end position="814"/>
    </location>
</feature>
<dbReference type="Pfam" id="PF01588">
    <property type="entry name" value="tRNA_bind"/>
    <property type="match status" value="1"/>
</dbReference>
<dbReference type="Gene3D" id="2.40.50.140">
    <property type="entry name" value="Nucleic acid-binding proteins"/>
    <property type="match status" value="1"/>
</dbReference>
<organism evidence="20 21">
    <name type="scientific">Phaeodactylibacter luteus</name>
    <dbReference type="NCBI Taxonomy" id="1564516"/>
    <lineage>
        <taxon>Bacteria</taxon>
        <taxon>Pseudomonadati</taxon>
        <taxon>Bacteroidota</taxon>
        <taxon>Saprospiria</taxon>
        <taxon>Saprospirales</taxon>
        <taxon>Haliscomenobacteraceae</taxon>
        <taxon>Phaeodactylibacter</taxon>
    </lineage>
</organism>
<keyword evidence="6 15" id="KW-0436">Ligase</keyword>
<dbReference type="PANTHER" id="PTHR10947">
    <property type="entry name" value="PHENYLALANYL-TRNA SYNTHETASE BETA CHAIN AND LEUCINE-RICH REPEAT-CONTAINING PROTEIN 47"/>
    <property type="match status" value="1"/>
</dbReference>
<dbReference type="Pfam" id="PF03147">
    <property type="entry name" value="FDX-ACB"/>
    <property type="match status" value="1"/>
</dbReference>
<evidence type="ECO:0000256" key="9">
    <source>
        <dbReference type="ARBA" id="ARBA00022840"/>
    </source>
</evidence>
<sequence>MKVSLNWLKEYLEIKQSPETVSEMLTSIGLEEEGMEKVESIKGGLEGVVVGHVLECGQHPDADRLSLTKVDIGAAEPLQIVCGAPNVAQGQKVMVATVGTTLYPTGSEAPLTLKKGKIRGQVSEGMICAEDELGTGNSHDGILVLPENTPVGTPAKEYFQIEADHVYEIGLTPNRSDATNHLGVAKDLAAYLKINHGHSGKLNLPDVSHFQPDNNSRPVKVTIADPEACPRYAGLTLSGLSVKESPEWLKTRLRAVGVRPINNVVDVTNFVLHELGQPLHAFDLEQVAGDHIIVKKQPKGTSFLTLDEVARSLTGEDLMICNGEEKGMCLAGVFGGIDSGVKPETTAIFLESAHFDAKTIRRTSMGHNLRTDAAKVFEKGSDPNVVVYALKRAALLIRELAGGEITSHITDYYPSPVQRAEVAVSYAHTNRLIGIDIPREKIHSILEALDMEVLSDTDDAFTVAIPTNKSDVTREADVIEEILRIYGYNEVPIPEQVKTGINIAPQPDPSLLRDKVGDYLAANGFHEMMALSLSKSLYYKDLFHGLEDGQLVYINNTSTVQLNIMRPDMLFSGLEAVVHNQNRQQQRLRLFEFGRTYRHGQGKIEEEEHLSLFLAGSRHPESWLDVRGGDADYYTLKAFAESILSRMGLSGYQETALKDETFAFGLEYHRGPQPLVRFGKVNTGLTKGMDIRGNVYFADFFWGSIVKSRKKFKLSYEEVNKFPATRRDLALVIDNSVKFSDIAAIARKVGKKLIKDINLFDVYENEAQLGSGKKSYAVSFIFENPEKTLKDKDVDKVIQKMVAEYESKLGAAIRQ</sequence>
<dbReference type="Gene3D" id="3.50.40.10">
    <property type="entry name" value="Phenylalanyl-trna Synthetase, Chain B, domain 3"/>
    <property type="match status" value="1"/>
</dbReference>
<dbReference type="EMBL" id="VOOR01000064">
    <property type="protein sequence ID" value="TXB61339.1"/>
    <property type="molecule type" value="Genomic_DNA"/>
</dbReference>
<evidence type="ECO:0000256" key="14">
    <source>
        <dbReference type="ARBA" id="ARBA00049255"/>
    </source>
</evidence>
<dbReference type="PROSITE" id="PS51483">
    <property type="entry name" value="B5"/>
    <property type="match status" value="1"/>
</dbReference>
<dbReference type="SUPFAM" id="SSF56037">
    <property type="entry name" value="PheT/TilS domain"/>
    <property type="match status" value="1"/>
</dbReference>
<dbReference type="InterPro" id="IPR005121">
    <property type="entry name" value="Fdx_antiC-bd"/>
</dbReference>
<accession>A0A5C6RHD1</accession>
<reference evidence="20 21" key="1">
    <citation type="submission" date="2019-08" db="EMBL/GenBank/DDBJ databases">
        <title>Genome of Phaeodactylibacter luteus.</title>
        <authorList>
            <person name="Bowman J.P."/>
        </authorList>
    </citation>
    <scope>NUCLEOTIDE SEQUENCE [LARGE SCALE GENOMIC DNA]</scope>
    <source>
        <strain evidence="20 21">KCTC 42180</strain>
    </source>
</reference>
<comment type="catalytic activity">
    <reaction evidence="14 15">
        <text>tRNA(Phe) + L-phenylalanine + ATP = L-phenylalanyl-tRNA(Phe) + AMP + diphosphate + H(+)</text>
        <dbReference type="Rhea" id="RHEA:19413"/>
        <dbReference type="Rhea" id="RHEA-COMP:9668"/>
        <dbReference type="Rhea" id="RHEA-COMP:9699"/>
        <dbReference type="ChEBI" id="CHEBI:15378"/>
        <dbReference type="ChEBI" id="CHEBI:30616"/>
        <dbReference type="ChEBI" id="CHEBI:33019"/>
        <dbReference type="ChEBI" id="CHEBI:58095"/>
        <dbReference type="ChEBI" id="CHEBI:78442"/>
        <dbReference type="ChEBI" id="CHEBI:78531"/>
        <dbReference type="ChEBI" id="CHEBI:456215"/>
        <dbReference type="EC" id="6.1.1.20"/>
    </reaction>
</comment>
<evidence type="ECO:0000256" key="10">
    <source>
        <dbReference type="ARBA" id="ARBA00022842"/>
    </source>
</evidence>
<dbReference type="GO" id="GO:0009328">
    <property type="term" value="C:phenylalanine-tRNA ligase complex"/>
    <property type="evidence" value="ECO:0007669"/>
    <property type="project" value="TreeGrafter"/>
</dbReference>
<evidence type="ECO:0000256" key="12">
    <source>
        <dbReference type="ARBA" id="ARBA00022917"/>
    </source>
</evidence>
<evidence type="ECO:0000313" key="21">
    <source>
        <dbReference type="Proteomes" id="UP000321580"/>
    </source>
</evidence>
<evidence type="ECO:0000256" key="5">
    <source>
        <dbReference type="ARBA" id="ARBA00022555"/>
    </source>
</evidence>
<dbReference type="GO" id="GO:0004826">
    <property type="term" value="F:phenylalanine-tRNA ligase activity"/>
    <property type="evidence" value="ECO:0007669"/>
    <property type="project" value="UniProtKB-UniRule"/>
</dbReference>
<dbReference type="Gene3D" id="3.30.930.10">
    <property type="entry name" value="Bira Bifunctional Protein, Domain 2"/>
    <property type="match status" value="1"/>
</dbReference>
<dbReference type="Proteomes" id="UP000321580">
    <property type="component" value="Unassembled WGS sequence"/>
</dbReference>
<name>A0A5C6RHD1_9BACT</name>
<dbReference type="GO" id="GO:0000287">
    <property type="term" value="F:magnesium ion binding"/>
    <property type="evidence" value="ECO:0007669"/>
    <property type="project" value="UniProtKB-UniRule"/>
</dbReference>
<keyword evidence="13 15" id="KW-0030">Aminoacyl-tRNA synthetase</keyword>
<evidence type="ECO:0000259" key="17">
    <source>
        <dbReference type="PROSITE" id="PS50886"/>
    </source>
</evidence>
<dbReference type="Gene3D" id="3.30.70.380">
    <property type="entry name" value="Ferrodoxin-fold anticodon-binding domain"/>
    <property type="match status" value="1"/>
</dbReference>
<dbReference type="GO" id="GO:0005524">
    <property type="term" value="F:ATP binding"/>
    <property type="evidence" value="ECO:0007669"/>
    <property type="project" value="UniProtKB-UniRule"/>
</dbReference>
<dbReference type="PROSITE" id="PS50886">
    <property type="entry name" value="TRBD"/>
    <property type="match status" value="1"/>
</dbReference>
<dbReference type="Pfam" id="PF03483">
    <property type="entry name" value="B3_4"/>
    <property type="match status" value="1"/>
</dbReference>
<evidence type="ECO:0000256" key="3">
    <source>
        <dbReference type="ARBA" id="ARBA00011209"/>
    </source>
</evidence>
<dbReference type="FunFam" id="3.30.70.380:FF:000001">
    <property type="entry name" value="Phenylalanine--tRNA ligase beta subunit"/>
    <property type="match status" value="1"/>
</dbReference>
<dbReference type="PANTHER" id="PTHR10947:SF0">
    <property type="entry name" value="PHENYLALANINE--TRNA LIGASE BETA SUBUNIT"/>
    <property type="match status" value="1"/>
</dbReference>
<feature type="domain" description="TRNA-binding" evidence="17">
    <location>
        <begin position="42"/>
        <end position="156"/>
    </location>
</feature>
<evidence type="ECO:0000256" key="6">
    <source>
        <dbReference type="ARBA" id="ARBA00022598"/>
    </source>
</evidence>
<feature type="binding site" evidence="15">
    <location>
        <position position="471"/>
    </location>
    <ligand>
        <name>Mg(2+)</name>
        <dbReference type="ChEBI" id="CHEBI:18420"/>
        <note>shared with alpha subunit</note>
    </ligand>
</feature>
<dbReference type="InterPro" id="IPR041616">
    <property type="entry name" value="PheRS_beta_core"/>
</dbReference>
<gene>
    <name evidence="15" type="primary">pheT</name>
    <name evidence="20" type="ORF">FRY97_19560</name>
</gene>
<keyword evidence="8 15" id="KW-0547">Nucleotide-binding</keyword>
<comment type="caution">
    <text evidence="20">The sequence shown here is derived from an EMBL/GenBank/DDBJ whole genome shotgun (WGS) entry which is preliminary data.</text>
</comment>
<keyword evidence="5 16" id="KW-0820">tRNA-binding</keyword>
<feature type="binding site" evidence="15">
    <location>
        <position position="481"/>
    </location>
    <ligand>
        <name>Mg(2+)</name>
        <dbReference type="ChEBI" id="CHEBI:18420"/>
        <note>shared with alpha subunit</note>
    </ligand>
</feature>
<dbReference type="EC" id="6.1.1.20" evidence="15"/>
<protein>
    <recommendedName>
        <fullName evidence="15">Phenylalanine--tRNA ligase beta subunit</fullName>
        <ecNumber evidence="15">6.1.1.20</ecNumber>
    </recommendedName>
    <alternativeName>
        <fullName evidence="15">Phenylalanyl-tRNA synthetase beta subunit</fullName>
        <shortName evidence="15">PheRS</shortName>
    </alternativeName>
</protein>
<evidence type="ECO:0000256" key="8">
    <source>
        <dbReference type="ARBA" id="ARBA00022741"/>
    </source>
</evidence>
<comment type="cofactor">
    <cofactor evidence="15">
        <name>Mg(2+)</name>
        <dbReference type="ChEBI" id="CHEBI:18420"/>
    </cofactor>
    <text evidence="15">Binds 2 magnesium ions per tetramer.</text>
</comment>
<evidence type="ECO:0000259" key="19">
    <source>
        <dbReference type="PROSITE" id="PS51483"/>
    </source>
</evidence>
<dbReference type="SMART" id="SM00874">
    <property type="entry name" value="B5"/>
    <property type="match status" value="1"/>
</dbReference>
<comment type="subunit">
    <text evidence="3 15">Tetramer of two alpha and two beta subunits.</text>
</comment>
<dbReference type="SMART" id="SM00896">
    <property type="entry name" value="FDX-ACB"/>
    <property type="match status" value="1"/>
</dbReference>
<dbReference type="InterPro" id="IPR012340">
    <property type="entry name" value="NA-bd_OB-fold"/>
</dbReference>
<dbReference type="InterPro" id="IPR020825">
    <property type="entry name" value="Phe-tRNA_synthase-like_B3/B4"/>
</dbReference>
<dbReference type="CDD" id="cd02796">
    <property type="entry name" value="tRNA_bind_bactPheRS"/>
    <property type="match status" value="1"/>
</dbReference>
<dbReference type="GO" id="GO:0006432">
    <property type="term" value="P:phenylalanyl-tRNA aminoacylation"/>
    <property type="evidence" value="ECO:0007669"/>
    <property type="project" value="UniProtKB-UniRule"/>
</dbReference>
<dbReference type="GO" id="GO:0000049">
    <property type="term" value="F:tRNA binding"/>
    <property type="evidence" value="ECO:0007669"/>
    <property type="project" value="UniProtKB-UniRule"/>
</dbReference>
<dbReference type="SUPFAM" id="SSF54991">
    <property type="entry name" value="Anticodon-binding domain of PheRS"/>
    <property type="match status" value="1"/>
</dbReference>
<comment type="subcellular location">
    <subcellularLocation>
        <location evidence="1 15">Cytoplasm</location>
    </subcellularLocation>
</comment>
<comment type="similarity">
    <text evidence="2 15">Belongs to the phenylalanyl-tRNA synthetase beta subunit family. Type 1 subfamily.</text>
</comment>
<evidence type="ECO:0000256" key="4">
    <source>
        <dbReference type="ARBA" id="ARBA00022490"/>
    </source>
</evidence>
<dbReference type="InterPro" id="IPR005146">
    <property type="entry name" value="B3/B4_tRNA-bd"/>
</dbReference>
<dbReference type="SUPFAM" id="SSF55681">
    <property type="entry name" value="Class II aaRS and biotin synthetases"/>
    <property type="match status" value="1"/>
</dbReference>
<evidence type="ECO:0000256" key="1">
    <source>
        <dbReference type="ARBA" id="ARBA00004496"/>
    </source>
</evidence>
<keyword evidence="10 15" id="KW-0460">Magnesium</keyword>
<keyword evidence="9 15" id="KW-0067">ATP-binding</keyword>
<dbReference type="NCBIfam" id="NF045760">
    <property type="entry name" value="YtpR"/>
    <property type="match status" value="1"/>
</dbReference>
<feature type="domain" description="B5" evidence="19">
    <location>
        <begin position="417"/>
        <end position="493"/>
    </location>
</feature>
<keyword evidence="21" id="KW-1185">Reference proteome</keyword>
<proteinExistence type="inferred from homology"/>
<feature type="binding site" evidence="15">
    <location>
        <position position="477"/>
    </location>
    <ligand>
        <name>Mg(2+)</name>
        <dbReference type="ChEBI" id="CHEBI:18420"/>
        <note>shared with alpha subunit</note>
    </ligand>
</feature>
<dbReference type="InterPro" id="IPR045060">
    <property type="entry name" value="Phe-tRNA-ligase_IIc_bsu"/>
</dbReference>
<evidence type="ECO:0000256" key="11">
    <source>
        <dbReference type="ARBA" id="ARBA00022884"/>
    </source>
</evidence>
<dbReference type="InterPro" id="IPR004532">
    <property type="entry name" value="Phe-tRNA-ligase_IIc_bsu_bact"/>
</dbReference>
<dbReference type="InterPro" id="IPR036690">
    <property type="entry name" value="Fdx_antiC-bd_sf"/>
</dbReference>
<dbReference type="RefSeq" id="WP_147169294.1">
    <property type="nucleotide sequence ID" value="NZ_VOOR01000064.1"/>
</dbReference>
<dbReference type="SUPFAM" id="SSF50249">
    <property type="entry name" value="Nucleic acid-binding proteins"/>
    <property type="match status" value="1"/>
</dbReference>
<evidence type="ECO:0000256" key="15">
    <source>
        <dbReference type="HAMAP-Rule" id="MF_00283"/>
    </source>
</evidence>
<dbReference type="InterPro" id="IPR009061">
    <property type="entry name" value="DNA-bd_dom_put_sf"/>
</dbReference>
<dbReference type="NCBIfam" id="TIGR00472">
    <property type="entry name" value="pheT_bact"/>
    <property type="match status" value="1"/>
</dbReference>
<dbReference type="AlphaFoldDB" id="A0A5C6RHD1"/>
<keyword evidence="7 15" id="KW-0479">Metal-binding</keyword>
<dbReference type="Pfam" id="PF03484">
    <property type="entry name" value="B5"/>
    <property type="match status" value="1"/>
</dbReference>
<keyword evidence="12 15" id="KW-0648">Protein biosynthesis</keyword>
<dbReference type="SUPFAM" id="SSF46955">
    <property type="entry name" value="Putative DNA-binding domain"/>
    <property type="match status" value="1"/>
</dbReference>
<evidence type="ECO:0000256" key="2">
    <source>
        <dbReference type="ARBA" id="ARBA00008653"/>
    </source>
</evidence>
<evidence type="ECO:0000256" key="13">
    <source>
        <dbReference type="ARBA" id="ARBA00023146"/>
    </source>
</evidence>
<dbReference type="PROSITE" id="PS51447">
    <property type="entry name" value="FDX_ACB"/>
    <property type="match status" value="1"/>
</dbReference>
<dbReference type="InterPro" id="IPR033714">
    <property type="entry name" value="tRNA_bind_bactPheRS"/>
</dbReference>
<dbReference type="InterPro" id="IPR045864">
    <property type="entry name" value="aa-tRNA-synth_II/BPL/LPL"/>
</dbReference>
<feature type="binding site" evidence="15">
    <location>
        <position position="480"/>
    </location>
    <ligand>
        <name>Mg(2+)</name>
        <dbReference type="ChEBI" id="CHEBI:18420"/>
        <note>shared with alpha subunit</note>
    </ligand>
</feature>
<dbReference type="InterPro" id="IPR005147">
    <property type="entry name" value="tRNA_synthase_B5-dom"/>
</dbReference>
<evidence type="ECO:0000313" key="20">
    <source>
        <dbReference type="EMBL" id="TXB61339.1"/>
    </source>
</evidence>
<dbReference type="OrthoDB" id="9805455at2"/>
<evidence type="ECO:0000256" key="16">
    <source>
        <dbReference type="PROSITE-ProRule" id="PRU00209"/>
    </source>
</evidence>
<keyword evidence="4 15" id="KW-0963">Cytoplasm</keyword>